<dbReference type="Proteomes" id="UP001634393">
    <property type="component" value="Unassembled WGS sequence"/>
</dbReference>
<organism evidence="2 3">
    <name type="scientific">Penstemon smallii</name>
    <dbReference type="NCBI Taxonomy" id="265156"/>
    <lineage>
        <taxon>Eukaryota</taxon>
        <taxon>Viridiplantae</taxon>
        <taxon>Streptophyta</taxon>
        <taxon>Embryophyta</taxon>
        <taxon>Tracheophyta</taxon>
        <taxon>Spermatophyta</taxon>
        <taxon>Magnoliopsida</taxon>
        <taxon>eudicotyledons</taxon>
        <taxon>Gunneridae</taxon>
        <taxon>Pentapetalae</taxon>
        <taxon>asterids</taxon>
        <taxon>lamiids</taxon>
        <taxon>Lamiales</taxon>
        <taxon>Plantaginaceae</taxon>
        <taxon>Cheloneae</taxon>
        <taxon>Penstemon</taxon>
    </lineage>
</organism>
<keyword evidence="1" id="KW-0812">Transmembrane</keyword>
<keyword evidence="1" id="KW-0472">Membrane</keyword>
<comment type="caution">
    <text evidence="2">The sequence shown here is derived from an EMBL/GenBank/DDBJ whole genome shotgun (WGS) entry which is preliminary data.</text>
</comment>
<keyword evidence="1" id="KW-1133">Transmembrane helix</keyword>
<evidence type="ECO:0000313" key="3">
    <source>
        <dbReference type="Proteomes" id="UP001634393"/>
    </source>
</evidence>
<sequence>MRESTSSSVRLANLPLILGLVSAYAFLEAYRIVFSNFLFFLFSLYLKTLASLSIPETGVGMVSVLTKLSDTSAMAPWSGTTPTSMDEDDTYHNFLTNNSPYMYLVID</sequence>
<feature type="transmembrane region" description="Helical" evidence="1">
    <location>
        <begin position="7"/>
        <end position="27"/>
    </location>
</feature>
<protein>
    <submittedName>
        <fullName evidence="2">Uncharacterized protein</fullName>
    </submittedName>
</protein>
<proteinExistence type="predicted"/>
<reference evidence="2 3" key="1">
    <citation type="submission" date="2024-12" db="EMBL/GenBank/DDBJ databases">
        <title>The unique morphological basis and parallel evolutionary history of personate flowers in Penstemon.</title>
        <authorList>
            <person name="Depatie T.H."/>
            <person name="Wessinger C.A."/>
        </authorList>
    </citation>
    <scope>NUCLEOTIDE SEQUENCE [LARGE SCALE GENOMIC DNA]</scope>
    <source>
        <strain evidence="2">WTNN_2</strain>
        <tissue evidence="2">Leaf</tissue>
    </source>
</reference>
<accession>A0ABD3U4Y7</accession>
<dbReference type="AlphaFoldDB" id="A0ABD3U4Y7"/>
<gene>
    <name evidence="2" type="ORF">ACJIZ3_001453</name>
</gene>
<dbReference type="EMBL" id="JBJXBP010000002">
    <property type="protein sequence ID" value="KAL3844050.1"/>
    <property type="molecule type" value="Genomic_DNA"/>
</dbReference>
<name>A0ABD3U4Y7_9LAMI</name>
<evidence type="ECO:0000256" key="1">
    <source>
        <dbReference type="SAM" id="Phobius"/>
    </source>
</evidence>
<evidence type="ECO:0000313" key="2">
    <source>
        <dbReference type="EMBL" id="KAL3844050.1"/>
    </source>
</evidence>
<keyword evidence="3" id="KW-1185">Reference proteome</keyword>